<sequence length="264" mass="28628">MSSRSPSPLASSDDSKEVDNSLTDSHDHRVDEWVVALSQSSRSSSGEDSDGGQSTDAASVKGCHLSSDSEDIMPDDEHLFPEADSSSEAGRSTKADDESAASVDFSAPRSSNVEKRSKTQTATTDGASVVGDTLVVFTVDPSESAEETMSGLCEFATHLKDPDEMMTSWVVSTARRLEELRKSKLSSVIDVFARDTSFAILRRRGRDGNWEDDYSHSSEQNLHFIWSGDMSAKWKDSVLGPPPLDSYQMSGGWAARGDEQEEGV</sequence>
<organism evidence="2 3">
    <name type="scientific">Naematelia encephala</name>
    <dbReference type="NCBI Taxonomy" id="71784"/>
    <lineage>
        <taxon>Eukaryota</taxon>
        <taxon>Fungi</taxon>
        <taxon>Dikarya</taxon>
        <taxon>Basidiomycota</taxon>
        <taxon>Agaricomycotina</taxon>
        <taxon>Tremellomycetes</taxon>
        <taxon>Tremellales</taxon>
        <taxon>Naemateliaceae</taxon>
        <taxon>Naematelia</taxon>
    </lineage>
</organism>
<dbReference type="InParanoid" id="A0A1Y2ASI3"/>
<keyword evidence="3" id="KW-1185">Reference proteome</keyword>
<dbReference type="Proteomes" id="UP000193986">
    <property type="component" value="Unassembled WGS sequence"/>
</dbReference>
<accession>A0A1Y2ASI3</accession>
<name>A0A1Y2ASI3_9TREE</name>
<proteinExistence type="predicted"/>
<dbReference type="AlphaFoldDB" id="A0A1Y2ASI3"/>
<dbReference type="EMBL" id="MCFC01000059">
    <property type="protein sequence ID" value="ORY25260.1"/>
    <property type="molecule type" value="Genomic_DNA"/>
</dbReference>
<evidence type="ECO:0000256" key="1">
    <source>
        <dbReference type="SAM" id="MobiDB-lite"/>
    </source>
</evidence>
<feature type="compositionally biased region" description="Basic and acidic residues" evidence="1">
    <location>
        <begin position="13"/>
        <end position="32"/>
    </location>
</feature>
<comment type="caution">
    <text evidence="2">The sequence shown here is derived from an EMBL/GenBank/DDBJ whole genome shotgun (WGS) entry which is preliminary data.</text>
</comment>
<gene>
    <name evidence="2" type="ORF">BCR39DRAFT_561163</name>
</gene>
<reference evidence="2 3" key="1">
    <citation type="submission" date="2016-07" db="EMBL/GenBank/DDBJ databases">
        <title>Pervasive Adenine N6-methylation of Active Genes in Fungi.</title>
        <authorList>
            <consortium name="DOE Joint Genome Institute"/>
            <person name="Mondo S.J."/>
            <person name="Dannebaum R.O."/>
            <person name="Kuo R.C."/>
            <person name="Labutti K."/>
            <person name="Haridas S."/>
            <person name="Kuo A."/>
            <person name="Salamov A."/>
            <person name="Ahrendt S.R."/>
            <person name="Lipzen A."/>
            <person name="Sullivan W."/>
            <person name="Andreopoulos W.B."/>
            <person name="Clum A."/>
            <person name="Lindquist E."/>
            <person name="Daum C."/>
            <person name="Ramamoorthy G.K."/>
            <person name="Gryganskyi A."/>
            <person name="Culley D."/>
            <person name="Magnuson J.K."/>
            <person name="James T.Y."/>
            <person name="O'Malley M.A."/>
            <person name="Stajich J.E."/>
            <person name="Spatafora J.W."/>
            <person name="Visel A."/>
            <person name="Grigoriev I.V."/>
        </authorList>
    </citation>
    <scope>NUCLEOTIDE SEQUENCE [LARGE SCALE GENOMIC DNA]</scope>
    <source>
        <strain evidence="2 3">68-887.2</strain>
    </source>
</reference>
<evidence type="ECO:0000313" key="2">
    <source>
        <dbReference type="EMBL" id="ORY25260.1"/>
    </source>
</evidence>
<protein>
    <submittedName>
        <fullName evidence="2">Uncharacterized protein</fullName>
    </submittedName>
</protein>
<feature type="region of interest" description="Disordered" evidence="1">
    <location>
        <begin position="1"/>
        <end position="125"/>
    </location>
</feature>
<feature type="compositionally biased region" description="Low complexity" evidence="1">
    <location>
        <begin position="38"/>
        <end position="54"/>
    </location>
</feature>
<feature type="region of interest" description="Disordered" evidence="1">
    <location>
        <begin position="243"/>
        <end position="264"/>
    </location>
</feature>
<feature type="compositionally biased region" description="Low complexity" evidence="1">
    <location>
        <begin position="1"/>
        <end position="12"/>
    </location>
</feature>
<evidence type="ECO:0000313" key="3">
    <source>
        <dbReference type="Proteomes" id="UP000193986"/>
    </source>
</evidence>